<feature type="region of interest" description="Disordered" evidence="5">
    <location>
        <begin position="36"/>
        <end position="59"/>
    </location>
</feature>
<dbReference type="InterPro" id="IPR006128">
    <property type="entry name" value="Lipoprotein_PsaA-like"/>
</dbReference>
<reference evidence="7" key="1">
    <citation type="submission" date="2017-05" db="EMBL/GenBank/DDBJ databases">
        <authorList>
            <person name="Varghese N."/>
            <person name="Submissions S."/>
        </authorList>
    </citation>
    <scope>NUCLEOTIDE SEQUENCE</scope>
    <source>
        <strain evidence="7">Su22</strain>
    </source>
</reference>
<feature type="signal peptide" evidence="6">
    <location>
        <begin position="1"/>
        <end position="31"/>
    </location>
</feature>
<evidence type="ECO:0000313" key="7">
    <source>
        <dbReference type="EMBL" id="SMP62984.1"/>
    </source>
</evidence>
<dbReference type="Pfam" id="PF01297">
    <property type="entry name" value="ZnuA"/>
    <property type="match status" value="1"/>
</dbReference>
<comment type="caution">
    <text evidence="7">The sequence shown here is derived from an EMBL/GenBank/DDBJ whole genome shotgun (WGS) entry which is preliminary data.</text>
</comment>
<feature type="region of interest" description="Disordered" evidence="5">
    <location>
        <begin position="162"/>
        <end position="188"/>
    </location>
</feature>
<dbReference type="RefSeq" id="WP_283409917.1">
    <property type="nucleotide sequence ID" value="NZ_FXUF01000010.1"/>
</dbReference>
<protein>
    <submittedName>
        <fullName evidence="7">Zinc transport system substrate-binding protein</fullName>
    </submittedName>
</protein>
<dbReference type="PROSITE" id="PS51257">
    <property type="entry name" value="PROKAR_LIPOPROTEIN"/>
    <property type="match status" value="1"/>
</dbReference>
<organism evidence="7 8">
    <name type="scientific">Anoxynatronum buryatiense</name>
    <dbReference type="NCBI Taxonomy" id="489973"/>
    <lineage>
        <taxon>Bacteria</taxon>
        <taxon>Bacillati</taxon>
        <taxon>Bacillota</taxon>
        <taxon>Clostridia</taxon>
        <taxon>Eubacteriales</taxon>
        <taxon>Clostridiaceae</taxon>
        <taxon>Anoxynatronum</taxon>
    </lineage>
</organism>
<evidence type="ECO:0000256" key="6">
    <source>
        <dbReference type="SAM" id="SignalP"/>
    </source>
</evidence>
<accession>A0AA46AJU1</accession>
<dbReference type="Proteomes" id="UP001158066">
    <property type="component" value="Unassembled WGS sequence"/>
</dbReference>
<dbReference type="PANTHER" id="PTHR42953">
    <property type="entry name" value="HIGH-AFFINITY ZINC UPTAKE SYSTEM PROTEIN ZNUA-RELATED"/>
    <property type="match status" value="1"/>
</dbReference>
<evidence type="ECO:0000256" key="1">
    <source>
        <dbReference type="ARBA" id="ARBA00011028"/>
    </source>
</evidence>
<dbReference type="GO" id="GO:0030001">
    <property type="term" value="P:metal ion transport"/>
    <property type="evidence" value="ECO:0007669"/>
    <property type="project" value="InterPro"/>
</dbReference>
<gene>
    <name evidence="7" type="ORF">SAMN06296020_110133</name>
</gene>
<dbReference type="GO" id="GO:0007155">
    <property type="term" value="P:cell adhesion"/>
    <property type="evidence" value="ECO:0007669"/>
    <property type="project" value="InterPro"/>
</dbReference>
<feature type="chain" id="PRO_5041294002" evidence="6">
    <location>
        <begin position="32"/>
        <end position="363"/>
    </location>
</feature>
<dbReference type="PANTHER" id="PTHR42953:SF3">
    <property type="entry name" value="HIGH-AFFINITY ZINC UPTAKE SYSTEM PROTEIN ZNUA"/>
    <property type="match status" value="1"/>
</dbReference>
<keyword evidence="2 4" id="KW-0813">Transport</keyword>
<evidence type="ECO:0000256" key="4">
    <source>
        <dbReference type="RuleBase" id="RU003512"/>
    </source>
</evidence>
<dbReference type="InterPro" id="IPR006127">
    <property type="entry name" value="ZnuA-like"/>
</dbReference>
<evidence type="ECO:0000256" key="3">
    <source>
        <dbReference type="ARBA" id="ARBA00022729"/>
    </source>
</evidence>
<proteinExistence type="inferred from homology"/>
<evidence type="ECO:0000256" key="2">
    <source>
        <dbReference type="ARBA" id="ARBA00022448"/>
    </source>
</evidence>
<sequence length="363" mass="40591">MKFEKQKRPVSTCIRHGLALLLVVVMLTAAAGCSSQELGPTEVSPAEPENGSDTPVTDEVTEEELAEPAIFVTASFFPYADLARQIGGSLVEIHQLVPDGADPHSFEPSPRDLIKLESSQIFIYNGLDMEPWLEGALALLENQEARLLQAADMVSLLSYGEKDHDHDDKHDHEHDHDHDHDDDHDHDHGEWDPHIWTDPLNMVTIGSELLTVFQELDPANSDIYEENYHLFAAAIEELDEAFRQMAQTADQQVLLVSHSAFGYFAHRYGFQEIAVTGITPHAEPNPGRLAELTNLAREYKLEYIFFETLANPRTAEVLAAEAGLKPLMLHNLEGLNQEQREAGATYLSLMQENLKTLEKALVK</sequence>
<evidence type="ECO:0000313" key="8">
    <source>
        <dbReference type="Proteomes" id="UP001158066"/>
    </source>
</evidence>
<dbReference type="AlphaFoldDB" id="A0AA46AJU1"/>
<dbReference type="EMBL" id="FXUF01000010">
    <property type="protein sequence ID" value="SMP62984.1"/>
    <property type="molecule type" value="Genomic_DNA"/>
</dbReference>
<dbReference type="InterPro" id="IPR006129">
    <property type="entry name" value="AdhesinB"/>
</dbReference>
<dbReference type="Gene3D" id="3.40.50.1980">
    <property type="entry name" value="Nitrogenase molybdenum iron protein domain"/>
    <property type="match status" value="2"/>
</dbReference>
<keyword evidence="3 6" id="KW-0732">Signal</keyword>
<name>A0AA46AJU1_9CLOT</name>
<evidence type="ECO:0000256" key="5">
    <source>
        <dbReference type="SAM" id="MobiDB-lite"/>
    </source>
</evidence>
<comment type="similarity">
    <text evidence="1 4">Belongs to the bacterial solute-binding protein 9 family.</text>
</comment>
<keyword evidence="8" id="KW-1185">Reference proteome</keyword>
<dbReference type="PRINTS" id="PR00691">
    <property type="entry name" value="ADHESINB"/>
</dbReference>
<dbReference type="PRINTS" id="PR00690">
    <property type="entry name" value="ADHESNFAMILY"/>
</dbReference>
<dbReference type="SUPFAM" id="SSF53807">
    <property type="entry name" value="Helical backbone' metal receptor"/>
    <property type="match status" value="1"/>
</dbReference>
<dbReference type="InterPro" id="IPR050492">
    <property type="entry name" value="Bact_metal-bind_prot9"/>
</dbReference>
<dbReference type="GO" id="GO:0046872">
    <property type="term" value="F:metal ion binding"/>
    <property type="evidence" value="ECO:0007669"/>
    <property type="project" value="InterPro"/>
</dbReference>